<dbReference type="InterPro" id="IPR012340">
    <property type="entry name" value="NA-bd_OB-fold"/>
</dbReference>
<accession>A0A8G1EGG5</accession>
<dbReference type="Gene3D" id="1.10.150.20">
    <property type="entry name" value="5' to 3' exonuclease, C-terminal subdomain"/>
    <property type="match status" value="1"/>
</dbReference>
<dbReference type="Gene3D" id="2.40.50.140">
    <property type="entry name" value="Nucleic acid-binding proteins"/>
    <property type="match status" value="1"/>
</dbReference>
<feature type="domain" description="Helix-hairpin-helix DNA-binding motif class 1" evidence="5">
    <location>
        <begin position="76"/>
        <end position="95"/>
    </location>
</feature>
<evidence type="ECO:0000256" key="2">
    <source>
        <dbReference type="ARBA" id="ARBA00022763"/>
    </source>
</evidence>
<dbReference type="HAMAP" id="MF_00031">
    <property type="entry name" value="DNA_HJ_migration_RuvA"/>
    <property type="match status" value="1"/>
</dbReference>
<dbReference type="GO" id="GO:0006281">
    <property type="term" value="P:DNA repair"/>
    <property type="evidence" value="ECO:0007669"/>
    <property type="project" value="UniProtKB-KW"/>
</dbReference>
<evidence type="ECO:0000256" key="3">
    <source>
        <dbReference type="ARBA" id="ARBA00023125"/>
    </source>
</evidence>
<dbReference type="Pfam" id="PF07499">
    <property type="entry name" value="RuvA_C"/>
    <property type="match status" value="1"/>
</dbReference>
<evidence type="ECO:0000256" key="4">
    <source>
        <dbReference type="ARBA" id="ARBA00023204"/>
    </source>
</evidence>
<dbReference type="SUPFAM" id="SSF47781">
    <property type="entry name" value="RuvA domain 2-like"/>
    <property type="match status" value="1"/>
</dbReference>
<dbReference type="SMART" id="SM00278">
    <property type="entry name" value="HhH1"/>
    <property type="match status" value="2"/>
</dbReference>
<dbReference type="CDD" id="cd14332">
    <property type="entry name" value="UBA_RuvA_C"/>
    <property type="match status" value="1"/>
</dbReference>
<dbReference type="InterPro" id="IPR010994">
    <property type="entry name" value="RuvA_2-like"/>
</dbReference>
<protein>
    <submittedName>
        <fullName evidence="6">Holliday junction branch migration protein RuvA</fullName>
    </submittedName>
</protein>
<dbReference type="SUPFAM" id="SSF50249">
    <property type="entry name" value="Nucleic acid-binding proteins"/>
    <property type="match status" value="1"/>
</dbReference>
<reference evidence="6" key="1">
    <citation type="journal article" date="2005" name="Int. J. Syst. Evol. Microbiol.">
        <title>Methanofollis formosanus sp. nov., isolated from a fish pond.</title>
        <authorList>
            <person name="Wu S.Y."/>
            <person name="Chen S.C."/>
            <person name="Lai M.C."/>
        </authorList>
    </citation>
    <scope>NUCLEOTIDE SEQUENCE</scope>
    <source>
        <strain evidence="6">ML15</strain>
    </source>
</reference>
<dbReference type="InterPro" id="IPR011114">
    <property type="entry name" value="RuvA_C"/>
</dbReference>
<keyword evidence="2" id="KW-0227">DNA damage</keyword>
<dbReference type="GO" id="GO:0006310">
    <property type="term" value="P:DNA recombination"/>
    <property type="evidence" value="ECO:0007669"/>
    <property type="project" value="InterPro"/>
</dbReference>
<evidence type="ECO:0000313" key="7">
    <source>
        <dbReference type="Proteomes" id="UP000826709"/>
    </source>
</evidence>
<sequence>MIAHLSGELASTGERWVVIDVGGVGYRVQVTEPALASLKQTQETRGRVMLHTHMAVRDDDIQLFGFLYPGELELFTILIGVSGIGPQIAMNILSRISFEEFALAVLNDDEKVLTRIPGIGPKSAKRLILELKEKMKKHAATLSLDRRPAEVCDAASALVSLGFSAHEAQEAIDAVLPGLGDAPTVQALIRAALASLRGRGSA</sequence>
<keyword evidence="3" id="KW-0238">DNA-binding</keyword>
<evidence type="ECO:0000259" key="5">
    <source>
        <dbReference type="SMART" id="SM00278"/>
    </source>
</evidence>
<dbReference type="InterPro" id="IPR000085">
    <property type="entry name" value="RuvA"/>
</dbReference>
<feature type="domain" description="Helix-hairpin-helix DNA-binding motif class 1" evidence="5">
    <location>
        <begin position="111"/>
        <end position="130"/>
    </location>
</feature>
<dbReference type="OrthoDB" id="146701at2157"/>
<dbReference type="Pfam" id="PF01330">
    <property type="entry name" value="RuvA_N"/>
    <property type="match status" value="1"/>
</dbReference>
<dbReference type="RefSeq" id="WP_220682658.1">
    <property type="nucleotide sequence ID" value="NZ_CP037968.1"/>
</dbReference>
<dbReference type="GO" id="GO:0005524">
    <property type="term" value="F:ATP binding"/>
    <property type="evidence" value="ECO:0007669"/>
    <property type="project" value="InterPro"/>
</dbReference>
<dbReference type="Pfam" id="PF14520">
    <property type="entry name" value="HHH_5"/>
    <property type="match status" value="1"/>
</dbReference>
<dbReference type="Gene3D" id="1.10.8.10">
    <property type="entry name" value="DNA helicase RuvA subunit, C-terminal domain"/>
    <property type="match status" value="1"/>
</dbReference>
<dbReference type="Proteomes" id="UP000826709">
    <property type="component" value="Chromosome"/>
</dbReference>
<evidence type="ECO:0000256" key="1">
    <source>
        <dbReference type="ARBA" id="ARBA00022490"/>
    </source>
</evidence>
<dbReference type="SUPFAM" id="SSF46929">
    <property type="entry name" value="DNA helicase RuvA subunit, C-terminal domain"/>
    <property type="match status" value="1"/>
</dbReference>
<evidence type="ECO:0000313" key="6">
    <source>
        <dbReference type="EMBL" id="QYZ78887.1"/>
    </source>
</evidence>
<dbReference type="GO" id="GO:0009379">
    <property type="term" value="C:Holliday junction helicase complex"/>
    <property type="evidence" value="ECO:0007669"/>
    <property type="project" value="InterPro"/>
</dbReference>
<keyword evidence="1" id="KW-0963">Cytoplasm</keyword>
<reference evidence="6" key="2">
    <citation type="submission" date="2019-03" db="EMBL/GenBank/DDBJ databases">
        <authorList>
            <person name="Chen S.-C."/>
            <person name="Wu S.-Y."/>
            <person name="Lai M.-C."/>
        </authorList>
    </citation>
    <scope>NUCLEOTIDE SEQUENCE</scope>
    <source>
        <strain evidence="6">ML15</strain>
    </source>
</reference>
<gene>
    <name evidence="6" type="primary">ruvA</name>
    <name evidence="6" type="ORF">E2N92_05330</name>
</gene>
<dbReference type="InterPro" id="IPR003583">
    <property type="entry name" value="Hlx-hairpin-Hlx_DNA-bd_motif"/>
</dbReference>
<dbReference type="InterPro" id="IPR013849">
    <property type="entry name" value="DNA_helicase_Holl-junc_RuvA_I"/>
</dbReference>
<keyword evidence="4" id="KW-0234">DNA repair</keyword>
<dbReference type="EMBL" id="CP037968">
    <property type="protein sequence ID" value="QYZ78887.1"/>
    <property type="molecule type" value="Genomic_DNA"/>
</dbReference>
<dbReference type="AlphaFoldDB" id="A0A8G1EGG5"/>
<dbReference type="NCBIfam" id="TIGR00084">
    <property type="entry name" value="ruvA"/>
    <property type="match status" value="1"/>
</dbReference>
<name>A0A8G1EGG5_9EURY</name>
<organism evidence="6 7">
    <name type="scientific">Methanofollis formosanus</name>
    <dbReference type="NCBI Taxonomy" id="299308"/>
    <lineage>
        <taxon>Archaea</taxon>
        <taxon>Methanobacteriati</taxon>
        <taxon>Methanobacteriota</taxon>
        <taxon>Stenosarchaea group</taxon>
        <taxon>Methanomicrobia</taxon>
        <taxon>Methanomicrobiales</taxon>
        <taxon>Methanomicrobiaceae</taxon>
        <taxon>Methanofollis</taxon>
    </lineage>
</organism>
<dbReference type="GO" id="GO:0009378">
    <property type="term" value="F:four-way junction helicase activity"/>
    <property type="evidence" value="ECO:0007669"/>
    <property type="project" value="InterPro"/>
</dbReference>
<dbReference type="InterPro" id="IPR036267">
    <property type="entry name" value="RuvA_C_sf"/>
</dbReference>
<proteinExistence type="inferred from homology"/>
<dbReference type="GO" id="GO:0003677">
    <property type="term" value="F:DNA binding"/>
    <property type="evidence" value="ECO:0007669"/>
    <property type="project" value="UniProtKB-KW"/>
</dbReference>
<keyword evidence="7" id="KW-1185">Reference proteome</keyword>
<dbReference type="KEGG" id="mfk:E2N92_05330"/>